<dbReference type="Proteomes" id="UP000692954">
    <property type="component" value="Unassembled WGS sequence"/>
</dbReference>
<feature type="region of interest" description="Disordered" evidence="1">
    <location>
        <begin position="154"/>
        <end position="180"/>
    </location>
</feature>
<accession>A0A8S1Q9U3</accession>
<feature type="compositionally biased region" description="Basic and acidic residues" evidence="1">
    <location>
        <begin position="154"/>
        <end position="169"/>
    </location>
</feature>
<name>A0A8S1Q9U3_9CILI</name>
<organism evidence="3 4">
    <name type="scientific">Paramecium sonneborni</name>
    <dbReference type="NCBI Taxonomy" id="65129"/>
    <lineage>
        <taxon>Eukaryota</taxon>
        <taxon>Sar</taxon>
        <taxon>Alveolata</taxon>
        <taxon>Ciliophora</taxon>
        <taxon>Intramacronucleata</taxon>
        <taxon>Oligohymenophorea</taxon>
        <taxon>Peniculida</taxon>
        <taxon>Parameciidae</taxon>
        <taxon>Paramecium</taxon>
    </lineage>
</organism>
<protein>
    <submittedName>
        <fullName evidence="3">Uncharacterized protein</fullName>
    </submittedName>
</protein>
<dbReference type="EMBL" id="CAJJDN010000101">
    <property type="protein sequence ID" value="CAD8112516.1"/>
    <property type="molecule type" value="Genomic_DNA"/>
</dbReference>
<feature type="signal peptide" evidence="2">
    <location>
        <begin position="1"/>
        <end position="16"/>
    </location>
</feature>
<comment type="caution">
    <text evidence="3">The sequence shown here is derived from an EMBL/GenBank/DDBJ whole genome shotgun (WGS) entry which is preliminary data.</text>
</comment>
<dbReference type="AlphaFoldDB" id="A0A8S1Q9U3"/>
<gene>
    <name evidence="3" type="ORF">PSON_ATCC_30995.1.T1010041</name>
</gene>
<evidence type="ECO:0000313" key="4">
    <source>
        <dbReference type="Proteomes" id="UP000692954"/>
    </source>
</evidence>
<dbReference type="OrthoDB" id="286213at2759"/>
<sequence length="180" mass="20473">MYKSVLICALLLTAYAGHVRKTHGAVHQKKRAFNSAFFEFVNLGESDYHLNAKEAQHWAQITQDGIEKETKKHKSLVETHSEYIPGVVGQVIDLSNNAGVYSYTVTDSNGNIIEQDSGDHLAKQFNTAYLQMTQEIERGPAMIKLQTDLDNIMREDQMEQERKEEESRQALEGTLQEQDQ</sequence>
<evidence type="ECO:0000256" key="1">
    <source>
        <dbReference type="SAM" id="MobiDB-lite"/>
    </source>
</evidence>
<keyword evidence="4" id="KW-1185">Reference proteome</keyword>
<feature type="chain" id="PRO_5035940282" evidence="2">
    <location>
        <begin position="17"/>
        <end position="180"/>
    </location>
</feature>
<proteinExistence type="predicted"/>
<keyword evidence="2" id="KW-0732">Signal</keyword>
<evidence type="ECO:0000313" key="3">
    <source>
        <dbReference type="EMBL" id="CAD8112516.1"/>
    </source>
</evidence>
<evidence type="ECO:0000256" key="2">
    <source>
        <dbReference type="SAM" id="SignalP"/>
    </source>
</evidence>
<reference evidence="3" key="1">
    <citation type="submission" date="2021-01" db="EMBL/GenBank/DDBJ databases">
        <authorList>
            <consortium name="Genoscope - CEA"/>
            <person name="William W."/>
        </authorList>
    </citation>
    <scope>NUCLEOTIDE SEQUENCE</scope>
</reference>